<comment type="similarity">
    <text evidence="1">Belongs to the acetyltransferase family. GNAT subfamily.</text>
</comment>
<gene>
    <name evidence="5" type="ORF">ACFQDL_16390</name>
</gene>
<evidence type="ECO:0000256" key="1">
    <source>
        <dbReference type="ARBA" id="ARBA00009342"/>
    </source>
</evidence>
<dbReference type="Proteomes" id="UP001596422">
    <property type="component" value="Unassembled WGS sequence"/>
</dbReference>
<dbReference type="Gene3D" id="3.40.630.30">
    <property type="match status" value="1"/>
</dbReference>
<keyword evidence="4" id="KW-0012">Acyltransferase</keyword>
<dbReference type="PANTHER" id="PTHR36449">
    <property type="entry name" value="ACETYLTRANSFERASE-RELATED"/>
    <property type="match status" value="1"/>
</dbReference>
<dbReference type="PANTHER" id="PTHR36449:SF1">
    <property type="entry name" value="ACETYLTRANSFERASE"/>
    <property type="match status" value="1"/>
</dbReference>
<keyword evidence="3" id="KW-0808">Transferase</keyword>
<dbReference type="InterPro" id="IPR016181">
    <property type="entry name" value="Acyl_CoA_acyltransferase"/>
</dbReference>
<dbReference type="SUPFAM" id="SSF55729">
    <property type="entry name" value="Acyl-CoA N-acyltransferases (Nat)"/>
    <property type="match status" value="1"/>
</dbReference>
<proteinExistence type="inferred from homology"/>
<keyword evidence="2" id="KW-1277">Toxin-antitoxin system</keyword>
<protein>
    <recommendedName>
        <fullName evidence="7">N-acetyltransferase domain-containing protein</fullName>
    </recommendedName>
</protein>
<dbReference type="CDD" id="cd04301">
    <property type="entry name" value="NAT_SF"/>
    <property type="match status" value="1"/>
</dbReference>
<evidence type="ECO:0000256" key="2">
    <source>
        <dbReference type="ARBA" id="ARBA00022649"/>
    </source>
</evidence>
<comment type="caution">
    <text evidence="5">The sequence shown here is derived from an EMBL/GenBank/DDBJ whole genome shotgun (WGS) entry which is preliminary data.</text>
</comment>
<evidence type="ECO:0000313" key="6">
    <source>
        <dbReference type="Proteomes" id="UP001596422"/>
    </source>
</evidence>
<sequence>MAGEDGRELANYALASSAIAVDAAPGRFRRNMPNPIPVVVLGRLAVDQALQGKGFGRALVRDAGLRVIRAADTIGIRGMIVHALSDEAKAL</sequence>
<accession>A0ABW2A1Y3</accession>
<evidence type="ECO:0000256" key="3">
    <source>
        <dbReference type="ARBA" id="ARBA00022679"/>
    </source>
</evidence>
<evidence type="ECO:0000313" key="5">
    <source>
        <dbReference type="EMBL" id="MFC6671470.1"/>
    </source>
</evidence>
<dbReference type="EMBL" id="JBHSWE010000001">
    <property type="protein sequence ID" value="MFC6671470.1"/>
    <property type="molecule type" value="Genomic_DNA"/>
</dbReference>
<keyword evidence="6" id="KW-1185">Reference proteome</keyword>
<dbReference type="RefSeq" id="WP_379909976.1">
    <property type="nucleotide sequence ID" value="NZ_JBHSWE010000001.1"/>
</dbReference>
<organism evidence="5 6">
    <name type="scientific">Marinobacterium aestuariivivens</name>
    <dbReference type="NCBI Taxonomy" id="1698799"/>
    <lineage>
        <taxon>Bacteria</taxon>
        <taxon>Pseudomonadati</taxon>
        <taxon>Pseudomonadota</taxon>
        <taxon>Gammaproteobacteria</taxon>
        <taxon>Oceanospirillales</taxon>
        <taxon>Oceanospirillaceae</taxon>
        <taxon>Marinobacterium</taxon>
    </lineage>
</organism>
<evidence type="ECO:0000256" key="4">
    <source>
        <dbReference type="ARBA" id="ARBA00023315"/>
    </source>
</evidence>
<reference evidence="6" key="1">
    <citation type="journal article" date="2019" name="Int. J. Syst. Evol. Microbiol.">
        <title>The Global Catalogue of Microorganisms (GCM) 10K type strain sequencing project: providing services to taxonomists for standard genome sequencing and annotation.</title>
        <authorList>
            <consortium name="The Broad Institute Genomics Platform"/>
            <consortium name="The Broad Institute Genome Sequencing Center for Infectious Disease"/>
            <person name="Wu L."/>
            <person name="Ma J."/>
        </authorList>
    </citation>
    <scope>NUCLEOTIDE SEQUENCE [LARGE SCALE GENOMIC DNA]</scope>
    <source>
        <strain evidence="6">NBRC 111756</strain>
    </source>
</reference>
<evidence type="ECO:0008006" key="7">
    <source>
        <dbReference type="Google" id="ProtNLM"/>
    </source>
</evidence>
<name>A0ABW2A1Y3_9GAMM</name>